<dbReference type="InterPro" id="IPR013762">
    <property type="entry name" value="Integrase-like_cat_sf"/>
</dbReference>
<evidence type="ECO:0000259" key="2">
    <source>
        <dbReference type="PROSITE" id="PS51898"/>
    </source>
</evidence>
<keyword evidence="4" id="KW-1185">Reference proteome</keyword>
<dbReference type="GO" id="GO:0006310">
    <property type="term" value="P:DNA recombination"/>
    <property type="evidence" value="ECO:0007669"/>
    <property type="project" value="UniProtKB-KW"/>
</dbReference>
<name>A0A975KBP6_9SPHN</name>
<dbReference type="AlphaFoldDB" id="A0A975KBP6"/>
<evidence type="ECO:0000313" key="4">
    <source>
        <dbReference type="Proteomes" id="UP000681425"/>
    </source>
</evidence>
<dbReference type="GO" id="GO:0003677">
    <property type="term" value="F:DNA binding"/>
    <property type="evidence" value="ECO:0007669"/>
    <property type="project" value="InterPro"/>
</dbReference>
<dbReference type="SUPFAM" id="SSF56349">
    <property type="entry name" value="DNA breaking-rejoining enzymes"/>
    <property type="match status" value="1"/>
</dbReference>
<proteinExistence type="predicted"/>
<dbReference type="PROSITE" id="PS51898">
    <property type="entry name" value="TYR_RECOMBINASE"/>
    <property type="match status" value="1"/>
</dbReference>
<dbReference type="Proteomes" id="UP000681425">
    <property type="component" value="Chromosome"/>
</dbReference>
<dbReference type="EMBL" id="CP073910">
    <property type="protein sequence ID" value="QUT07969.1"/>
    <property type="molecule type" value="Genomic_DNA"/>
</dbReference>
<keyword evidence="1" id="KW-0233">DNA recombination</keyword>
<dbReference type="RefSeq" id="WP_212610917.1">
    <property type="nucleotide sequence ID" value="NZ_CP073910.1"/>
</dbReference>
<dbReference type="InterPro" id="IPR002104">
    <property type="entry name" value="Integrase_catalytic"/>
</dbReference>
<dbReference type="Pfam" id="PF00589">
    <property type="entry name" value="Phage_integrase"/>
    <property type="match status" value="1"/>
</dbReference>
<reference evidence="3" key="1">
    <citation type="submission" date="2021-04" db="EMBL/GenBank/DDBJ databases">
        <title>Isolation of p-tert-butylphenol degrading bacteria Sphingobium phenoxybenzoativorans Tas13 from active sludge.</title>
        <authorList>
            <person name="Li Y."/>
        </authorList>
    </citation>
    <scope>NUCLEOTIDE SEQUENCE</scope>
    <source>
        <strain evidence="3">Tas13</strain>
    </source>
</reference>
<feature type="domain" description="Tyr recombinase" evidence="2">
    <location>
        <begin position="166"/>
        <end position="345"/>
    </location>
</feature>
<dbReference type="InterPro" id="IPR011010">
    <property type="entry name" value="DNA_brk_join_enz"/>
</dbReference>
<dbReference type="KEGG" id="spph:KFK14_11590"/>
<accession>A0A975KBP6</accession>
<dbReference type="Gene3D" id="1.10.443.10">
    <property type="entry name" value="Intergrase catalytic core"/>
    <property type="match status" value="1"/>
</dbReference>
<sequence length="374" mass="42419">MPLEPYRRGATWWAKGRVEYLGKPITDYYRNSTGASEEAGAWAWCRDEEERRINEHLLGANKTLSFAEAVMLYPANNKTATYLIPITEKWGSKKLSSIAPKDVRQLARELYPNASTDTWTRQVITPVRSVINNFRDGDSGDLFHVKGFSKQDRLKQDKRRGKKSRVKKEPGSWEWLLKFRQHAGQRHAALALTMFVTGARISQAISMHPKLHCRLDEGQICIPGAKGHDDRWLDIPKELVDELKALPVLYPRGAERKAENLRLFGFADRSSPRKGWAKACEDAKIPFIPFHAAGRHGFGQEMNIRQSVDEKAAGAFGGWADTALMKRTYTHAEEVSGKVHEAFYRGLKEAEKLTRIKLASGGKSYKPRTEAKKK</sequence>
<dbReference type="GO" id="GO:0015074">
    <property type="term" value="P:DNA integration"/>
    <property type="evidence" value="ECO:0007669"/>
    <property type="project" value="InterPro"/>
</dbReference>
<gene>
    <name evidence="3" type="ORF">KFK14_11590</name>
</gene>
<evidence type="ECO:0000313" key="3">
    <source>
        <dbReference type="EMBL" id="QUT07969.1"/>
    </source>
</evidence>
<organism evidence="3 4">
    <name type="scientific">Sphingobium phenoxybenzoativorans</name>
    <dbReference type="NCBI Taxonomy" id="1592790"/>
    <lineage>
        <taxon>Bacteria</taxon>
        <taxon>Pseudomonadati</taxon>
        <taxon>Pseudomonadota</taxon>
        <taxon>Alphaproteobacteria</taxon>
        <taxon>Sphingomonadales</taxon>
        <taxon>Sphingomonadaceae</taxon>
        <taxon>Sphingobium</taxon>
    </lineage>
</organism>
<evidence type="ECO:0000256" key="1">
    <source>
        <dbReference type="ARBA" id="ARBA00023172"/>
    </source>
</evidence>
<protein>
    <submittedName>
        <fullName evidence="3">Tyrosine-type recombinase/integrase</fullName>
    </submittedName>
</protein>